<comment type="similarity">
    <text evidence="5">Belongs to the RimM family.</text>
</comment>
<sequence length="188" mass="21593">MKKKGIRAILERRKRKAFDHKDEVMIGKIVGVHGIKGEVKIKPESDIFEKQMEALDLIPVYRGTKREELCVEKLKPYKNLYIVKFKEINDRGEAEERVGGELWIDKNKQVELGEGEFYFSDLIGSKVFTDDGKEVGILKEILEQPAGHIFEVEKSDGSKILIPFISQFVKDVDIENKRIVVSLIEGME</sequence>
<comment type="subcellular location">
    <subcellularLocation>
        <location evidence="5">Cytoplasm</location>
    </subcellularLocation>
</comment>
<dbReference type="Proteomes" id="UP000007102">
    <property type="component" value="Chromosome"/>
</dbReference>
<feature type="domain" description="RimM N-terminal" evidence="6">
    <location>
        <begin position="26"/>
        <end position="107"/>
    </location>
</feature>
<dbReference type="Pfam" id="PF01782">
    <property type="entry name" value="RimM"/>
    <property type="match status" value="1"/>
</dbReference>
<keyword evidence="3 5" id="KW-0698">rRNA processing</keyword>
<protein>
    <recommendedName>
        <fullName evidence="5">Ribosome maturation factor RimM</fullName>
    </recommendedName>
</protein>
<comment type="domain">
    <text evidence="5">The PRC barrel domain binds ribosomal protein uS19.</text>
</comment>
<dbReference type="eggNOG" id="COG0806">
    <property type="taxonomic scope" value="Bacteria"/>
</dbReference>
<dbReference type="SUPFAM" id="SSF50447">
    <property type="entry name" value="Translation proteins"/>
    <property type="match status" value="1"/>
</dbReference>
<accession>F0S1W7</accession>
<keyword evidence="1 5" id="KW-0963">Cytoplasm</keyword>
<keyword evidence="4 5" id="KW-0143">Chaperone</keyword>
<proteinExistence type="inferred from homology"/>
<dbReference type="HAMAP" id="MF_00014">
    <property type="entry name" value="Ribosome_mat_RimM"/>
    <property type="match status" value="1"/>
</dbReference>
<dbReference type="InterPro" id="IPR009000">
    <property type="entry name" value="Transl_B-barrel_sf"/>
</dbReference>
<keyword evidence="9" id="KW-1185">Reference proteome</keyword>
<dbReference type="GO" id="GO:0005840">
    <property type="term" value="C:ribosome"/>
    <property type="evidence" value="ECO:0007669"/>
    <property type="project" value="InterPro"/>
</dbReference>
<dbReference type="InterPro" id="IPR011033">
    <property type="entry name" value="PRC_barrel-like_sf"/>
</dbReference>
<dbReference type="SUPFAM" id="SSF50346">
    <property type="entry name" value="PRC-barrel domain"/>
    <property type="match status" value="1"/>
</dbReference>
<dbReference type="Pfam" id="PF24986">
    <property type="entry name" value="PRC_RimM"/>
    <property type="match status" value="1"/>
</dbReference>
<dbReference type="GO" id="GO:0042274">
    <property type="term" value="P:ribosomal small subunit biogenesis"/>
    <property type="evidence" value="ECO:0007669"/>
    <property type="project" value="UniProtKB-UniRule"/>
</dbReference>
<reference evidence="9" key="2">
    <citation type="submission" date="2011-02" db="EMBL/GenBank/DDBJ databases">
        <title>The complete genome of Desulfurobacterium thermolithotrophum DSM 11699.</title>
        <authorList>
            <consortium name="US DOE Joint Genome Institute (JGI-PGF)"/>
            <person name="Lucas S."/>
            <person name="Copeland A."/>
            <person name="Lapidus A."/>
            <person name="Bruce D."/>
            <person name="Goodwin L."/>
            <person name="Pitluck S."/>
            <person name="Kyrpides N."/>
            <person name="Mavromatis K."/>
            <person name="Pagani I."/>
            <person name="Ivanova N."/>
            <person name="Mikhailova N."/>
            <person name="Daligault H."/>
            <person name="Detter J.C."/>
            <person name="Tapia R."/>
            <person name="Han C."/>
            <person name="Land M."/>
            <person name="Hauser L."/>
            <person name="Markowitz V."/>
            <person name="Cheng J.-F."/>
            <person name="Hugenholtz P."/>
            <person name="Woyke T."/>
            <person name="Wu D."/>
            <person name="Spring S."/>
            <person name="Brambilla E."/>
            <person name="Klenk H.-P."/>
            <person name="Eisen J.A."/>
        </authorList>
    </citation>
    <scope>NUCLEOTIDE SEQUENCE [LARGE SCALE GENOMIC DNA]</scope>
    <source>
        <strain evidence="9">DSM 11699 / BSA</strain>
    </source>
</reference>
<organism evidence="8 9">
    <name type="scientific">Desulfurobacterium thermolithotrophum (strain DSM 11699 / BSA)</name>
    <dbReference type="NCBI Taxonomy" id="868864"/>
    <lineage>
        <taxon>Bacteria</taxon>
        <taxon>Pseudomonadati</taxon>
        <taxon>Aquificota</taxon>
        <taxon>Aquificia</taxon>
        <taxon>Desulfurobacteriales</taxon>
        <taxon>Desulfurobacteriaceae</taxon>
        <taxon>Desulfurobacterium</taxon>
    </lineage>
</organism>
<dbReference type="NCBIfam" id="TIGR02273">
    <property type="entry name" value="16S_RimM"/>
    <property type="match status" value="1"/>
</dbReference>
<dbReference type="InterPro" id="IPR056792">
    <property type="entry name" value="PRC_RimM"/>
</dbReference>
<comment type="subunit">
    <text evidence="5">Binds ribosomal protein uS19.</text>
</comment>
<keyword evidence="2 5" id="KW-0690">Ribosome biogenesis</keyword>
<dbReference type="InParanoid" id="F0S1W7"/>
<evidence type="ECO:0000259" key="7">
    <source>
        <dbReference type="Pfam" id="PF24986"/>
    </source>
</evidence>
<evidence type="ECO:0000256" key="3">
    <source>
        <dbReference type="ARBA" id="ARBA00022552"/>
    </source>
</evidence>
<evidence type="ECO:0000259" key="6">
    <source>
        <dbReference type="Pfam" id="PF01782"/>
    </source>
</evidence>
<evidence type="ECO:0000256" key="5">
    <source>
        <dbReference type="HAMAP-Rule" id="MF_00014"/>
    </source>
</evidence>
<name>F0S1W7_DESTD</name>
<gene>
    <name evidence="5" type="primary">rimM</name>
    <name evidence="8" type="ordered locus">Dester_1417</name>
</gene>
<dbReference type="STRING" id="868864.Dester_1417"/>
<dbReference type="AlphaFoldDB" id="F0S1W7"/>
<evidence type="ECO:0000313" key="9">
    <source>
        <dbReference type="Proteomes" id="UP000007102"/>
    </source>
</evidence>
<dbReference type="RefSeq" id="WP_013638997.1">
    <property type="nucleotide sequence ID" value="NC_015185.1"/>
</dbReference>
<dbReference type="Gene3D" id="2.40.30.60">
    <property type="entry name" value="RimM"/>
    <property type="match status" value="1"/>
</dbReference>
<evidence type="ECO:0000256" key="2">
    <source>
        <dbReference type="ARBA" id="ARBA00022517"/>
    </source>
</evidence>
<reference evidence="8 9" key="1">
    <citation type="journal article" date="2011" name="Stand. Genomic Sci.">
        <title>Complete genome sequence of the thermophilic sulfur-reducer Desulfurobacterium thermolithotrophum type strain (BSA(T)) from a deep-sea hydrothermal vent.</title>
        <authorList>
            <person name="Goker M."/>
            <person name="Daligault H."/>
            <person name="Mwirichia R."/>
            <person name="Lapidus A."/>
            <person name="Lucas S."/>
            <person name="Deshpande S."/>
            <person name="Pagani I."/>
            <person name="Tapia R."/>
            <person name="Cheng J.F."/>
            <person name="Goodwin L."/>
            <person name="Pitluck S."/>
            <person name="Liolios K."/>
            <person name="Ivanova N."/>
            <person name="Mavromatis K."/>
            <person name="Mikhailova N."/>
            <person name="Pati A."/>
            <person name="Chen A."/>
            <person name="Palaniappan K."/>
            <person name="Han C."/>
            <person name="Land M."/>
            <person name="Hauser L."/>
            <person name="Pan C."/>
            <person name="Brambilla E.M."/>
            <person name="Rohde M."/>
            <person name="Spring S."/>
            <person name="Sikorski J."/>
            <person name="Wirth R."/>
            <person name="Detter J.C."/>
            <person name="Woyke T."/>
            <person name="Bristow J."/>
            <person name="Eisen J.A."/>
            <person name="Markowitz V."/>
            <person name="Hugenholtz P."/>
            <person name="Kyrpides N.C."/>
            <person name="Klenk H.P."/>
        </authorList>
    </citation>
    <scope>NUCLEOTIDE SEQUENCE [LARGE SCALE GENOMIC DNA]</scope>
    <source>
        <strain evidence="9">DSM 11699 / BSA</strain>
    </source>
</reference>
<dbReference type="GO" id="GO:0006364">
    <property type="term" value="P:rRNA processing"/>
    <property type="evidence" value="ECO:0007669"/>
    <property type="project" value="UniProtKB-UniRule"/>
</dbReference>
<evidence type="ECO:0000256" key="1">
    <source>
        <dbReference type="ARBA" id="ARBA00022490"/>
    </source>
</evidence>
<dbReference type="FunCoup" id="F0S1W7">
    <property type="interactions" value="356"/>
</dbReference>
<dbReference type="GO" id="GO:0043022">
    <property type="term" value="F:ribosome binding"/>
    <property type="evidence" value="ECO:0007669"/>
    <property type="project" value="InterPro"/>
</dbReference>
<dbReference type="EMBL" id="CP002543">
    <property type="protein sequence ID" value="ADY74048.1"/>
    <property type="molecule type" value="Genomic_DNA"/>
</dbReference>
<dbReference type="Gene3D" id="2.30.30.240">
    <property type="entry name" value="PRC-barrel domain"/>
    <property type="match status" value="1"/>
</dbReference>
<dbReference type="HOGENOM" id="CLU_077636_3_1_0"/>
<dbReference type="InterPro" id="IPR002676">
    <property type="entry name" value="RimM_N"/>
</dbReference>
<evidence type="ECO:0000256" key="4">
    <source>
        <dbReference type="ARBA" id="ARBA00023186"/>
    </source>
</evidence>
<dbReference type="InterPro" id="IPR011961">
    <property type="entry name" value="RimM"/>
</dbReference>
<dbReference type="KEGG" id="dte:Dester_1417"/>
<dbReference type="GO" id="GO:0005737">
    <property type="term" value="C:cytoplasm"/>
    <property type="evidence" value="ECO:0007669"/>
    <property type="project" value="UniProtKB-SubCell"/>
</dbReference>
<dbReference type="PANTHER" id="PTHR33692">
    <property type="entry name" value="RIBOSOME MATURATION FACTOR RIMM"/>
    <property type="match status" value="1"/>
</dbReference>
<dbReference type="InterPro" id="IPR036976">
    <property type="entry name" value="RimM_N_sf"/>
</dbReference>
<comment type="function">
    <text evidence="5">An accessory protein needed during the final step in the assembly of 30S ribosomal subunit, possibly for assembly of the head region. Essential for efficient processing of 16S rRNA. May be needed both before and after RbfA during the maturation of 16S rRNA. It has affinity for free ribosomal 30S subunits but not for 70S ribosomes.</text>
</comment>
<dbReference type="PANTHER" id="PTHR33692:SF1">
    <property type="entry name" value="RIBOSOME MATURATION FACTOR RIMM"/>
    <property type="match status" value="1"/>
</dbReference>
<feature type="domain" description="Ribosome maturation factor RimM PRC barrel" evidence="7">
    <location>
        <begin position="120"/>
        <end position="187"/>
    </location>
</feature>
<evidence type="ECO:0000313" key="8">
    <source>
        <dbReference type="EMBL" id="ADY74048.1"/>
    </source>
</evidence>